<protein>
    <submittedName>
        <fullName evidence="1">Uncharacterized protein</fullName>
    </submittedName>
</protein>
<evidence type="ECO:0000313" key="1">
    <source>
        <dbReference type="EMBL" id="UZF13334.1"/>
    </source>
</evidence>
<gene>
    <name evidence="1" type="ORF">LH706_09590</name>
</gene>
<reference evidence="1" key="1">
    <citation type="submission" date="2021-10" db="EMBL/GenBank/DDBJ databases">
        <title>Complete genome sequences of five Ralstonia solancearum strains isolated from sunflower.</title>
        <authorList>
            <person name="She X."/>
            <person name="He Z."/>
        </authorList>
    </citation>
    <scope>NUCLEOTIDE SEQUENCE</scope>
    <source>
        <strain evidence="1">RS638</strain>
    </source>
</reference>
<dbReference type="Gene3D" id="3.40.1350.120">
    <property type="match status" value="1"/>
</dbReference>
<name>A0ABY6N883_RALSL</name>
<sequence length="54" mass="5626">MTAKVGTQASDVVINLADSPLNSSQVAAFLQRNPVPGMNSVIVIKYGVVAVILK</sequence>
<dbReference type="EMBL" id="CP085043">
    <property type="protein sequence ID" value="UZF13334.1"/>
    <property type="molecule type" value="Genomic_DNA"/>
</dbReference>
<accession>A0ABY6N883</accession>
<proteinExistence type="predicted"/>
<organism evidence="1">
    <name type="scientific">Ralstonia solanacearum</name>
    <name type="common">Pseudomonas solanacearum</name>
    <dbReference type="NCBI Taxonomy" id="305"/>
    <lineage>
        <taxon>Bacteria</taxon>
        <taxon>Pseudomonadati</taxon>
        <taxon>Pseudomonadota</taxon>
        <taxon>Betaproteobacteria</taxon>
        <taxon>Burkholderiales</taxon>
        <taxon>Burkholderiaceae</taxon>
        <taxon>Ralstonia</taxon>
        <taxon>Ralstonia solanacearum species complex</taxon>
    </lineage>
</organism>